<feature type="transmembrane region" description="Helical" evidence="8">
    <location>
        <begin position="296"/>
        <end position="313"/>
    </location>
</feature>
<evidence type="ECO:0000256" key="7">
    <source>
        <dbReference type="SAM" id="MobiDB-lite"/>
    </source>
</evidence>
<dbReference type="Proteomes" id="UP001500320">
    <property type="component" value="Unassembled WGS sequence"/>
</dbReference>
<evidence type="ECO:0000256" key="4">
    <source>
        <dbReference type="ARBA" id="ARBA00022989"/>
    </source>
</evidence>
<evidence type="ECO:0000313" key="12">
    <source>
        <dbReference type="Proteomes" id="UP001500320"/>
    </source>
</evidence>
<organism evidence="11 12">
    <name type="scientific">Planomonospora alba</name>
    <dbReference type="NCBI Taxonomy" id="161354"/>
    <lineage>
        <taxon>Bacteria</taxon>
        <taxon>Bacillati</taxon>
        <taxon>Actinomycetota</taxon>
        <taxon>Actinomycetes</taxon>
        <taxon>Streptosporangiales</taxon>
        <taxon>Streptosporangiaceae</taxon>
        <taxon>Planomonospora</taxon>
    </lineage>
</organism>
<evidence type="ECO:0000256" key="2">
    <source>
        <dbReference type="ARBA" id="ARBA00022475"/>
    </source>
</evidence>
<feature type="transmembrane region" description="Helical" evidence="8">
    <location>
        <begin position="137"/>
        <end position="157"/>
    </location>
</feature>
<proteinExistence type="inferred from homology"/>
<gene>
    <name evidence="11" type="ORF">GCM10010466_26240</name>
</gene>
<protein>
    <recommendedName>
        <fullName evidence="13">Threonine/serine exporter family protein</fullName>
    </recommendedName>
</protein>
<evidence type="ECO:0000313" key="11">
    <source>
        <dbReference type="EMBL" id="GAA3134312.1"/>
    </source>
</evidence>
<comment type="similarity">
    <text evidence="6">Belongs to the ThrE exporter (TC 2.A.79) family.</text>
</comment>
<feature type="transmembrane region" description="Helical" evidence="8">
    <location>
        <begin position="409"/>
        <end position="430"/>
    </location>
</feature>
<evidence type="ECO:0000256" key="6">
    <source>
        <dbReference type="ARBA" id="ARBA00034125"/>
    </source>
</evidence>
<evidence type="ECO:0008006" key="13">
    <source>
        <dbReference type="Google" id="ProtNLM"/>
    </source>
</evidence>
<keyword evidence="3 8" id="KW-0812">Transmembrane</keyword>
<feature type="domain" description="Threonine/Serine exporter ThrE" evidence="10">
    <location>
        <begin position="298"/>
        <end position="422"/>
    </location>
</feature>
<sequence>MEEFRLGRDQRVPASPPGQEAVEPDVYRAMALALRVGELLLGSGEATEIVSATMRGVTDAYGVRHCEADVNLSAITLSYVPADGGAPVTAERRVRRRLPDYDRLIAVHDLVGEVVAGSVPLGEARSRLRRITRRVPVYPNWLLVASLALIASSASILVGGGPLVAAAAFVATVLGERASAWLARRGVAEFFQLTVAATLGSLVAVLLIWIDAPVQASAAVVGAVIALLPGRLMVACVQDGIAGEYVTATGRLFEVFFTVTAVICGIGLALYLAVRLGVPLSVENVPVAPLSLRPEQLLGAVGVTLAFAVALLVPPRHLLQTGVGGALIWTVFVELTTYWQVPVVLATALSAAAVGLLGTAYARRARVPALVLTVPAICPLLPGTALYRAMLEISLGHTDTGLVSLLQALSTALALGAGVMLGAEILRAAGGTEVARRIRRPAARRTRGY</sequence>
<keyword evidence="2" id="KW-1003">Cell membrane</keyword>
<feature type="transmembrane region" description="Helical" evidence="8">
    <location>
        <begin position="255"/>
        <end position="276"/>
    </location>
</feature>
<keyword evidence="5 8" id="KW-0472">Membrane</keyword>
<keyword evidence="12" id="KW-1185">Reference proteome</keyword>
<comment type="caution">
    <text evidence="11">The sequence shown here is derived from an EMBL/GenBank/DDBJ whole genome shotgun (WGS) entry which is preliminary data.</text>
</comment>
<evidence type="ECO:0000259" key="9">
    <source>
        <dbReference type="Pfam" id="PF06738"/>
    </source>
</evidence>
<dbReference type="PANTHER" id="PTHR34390">
    <property type="entry name" value="UPF0442 PROTEIN YJJB-RELATED"/>
    <property type="match status" value="1"/>
</dbReference>
<dbReference type="Pfam" id="PF06738">
    <property type="entry name" value="ThrE"/>
    <property type="match status" value="1"/>
</dbReference>
<comment type="subcellular location">
    <subcellularLocation>
        <location evidence="1">Cell membrane</location>
        <topology evidence="1">Multi-pass membrane protein</topology>
    </subcellularLocation>
</comment>
<evidence type="ECO:0000256" key="5">
    <source>
        <dbReference type="ARBA" id="ARBA00023136"/>
    </source>
</evidence>
<evidence type="ECO:0000256" key="1">
    <source>
        <dbReference type="ARBA" id="ARBA00004651"/>
    </source>
</evidence>
<evidence type="ECO:0000259" key="10">
    <source>
        <dbReference type="Pfam" id="PF12821"/>
    </source>
</evidence>
<feature type="transmembrane region" description="Helical" evidence="8">
    <location>
        <begin position="216"/>
        <end position="234"/>
    </location>
</feature>
<accession>A0ABP6N2C5</accession>
<evidence type="ECO:0000256" key="3">
    <source>
        <dbReference type="ARBA" id="ARBA00022692"/>
    </source>
</evidence>
<feature type="domain" description="Threonine/serine exporter-like N-terminal" evidence="9">
    <location>
        <begin position="32"/>
        <end position="272"/>
    </location>
</feature>
<feature type="compositionally biased region" description="Basic and acidic residues" evidence="7">
    <location>
        <begin position="1"/>
        <end position="11"/>
    </location>
</feature>
<dbReference type="InterPro" id="IPR024528">
    <property type="entry name" value="ThrE_2"/>
</dbReference>
<dbReference type="InterPro" id="IPR010619">
    <property type="entry name" value="ThrE-like_N"/>
</dbReference>
<evidence type="ECO:0000256" key="8">
    <source>
        <dbReference type="SAM" id="Phobius"/>
    </source>
</evidence>
<feature type="transmembrane region" description="Helical" evidence="8">
    <location>
        <begin position="343"/>
        <end position="362"/>
    </location>
</feature>
<dbReference type="InterPro" id="IPR050539">
    <property type="entry name" value="ThrE_Dicarb/AminoAcid_Exp"/>
</dbReference>
<keyword evidence="4 8" id="KW-1133">Transmembrane helix</keyword>
<feature type="transmembrane region" description="Helical" evidence="8">
    <location>
        <begin position="190"/>
        <end position="210"/>
    </location>
</feature>
<dbReference type="PANTHER" id="PTHR34390:SF2">
    <property type="entry name" value="SUCCINATE TRANSPORTER SUBUNIT YJJP-RELATED"/>
    <property type="match status" value="1"/>
</dbReference>
<name>A0ABP6N2C5_9ACTN</name>
<feature type="region of interest" description="Disordered" evidence="7">
    <location>
        <begin position="1"/>
        <end position="20"/>
    </location>
</feature>
<reference evidence="12" key="1">
    <citation type="journal article" date="2019" name="Int. J. Syst. Evol. Microbiol.">
        <title>The Global Catalogue of Microorganisms (GCM) 10K type strain sequencing project: providing services to taxonomists for standard genome sequencing and annotation.</title>
        <authorList>
            <consortium name="The Broad Institute Genomics Platform"/>
            <consortium name="The Broad Institute Genome Sequencing Center for Infectious Disease"/>
            <person name="Wu L."/>
            <person name="Ma J."/>
        </authorList>
    </citation>
    <scope>NUCLEOTIDE SEQUENCE [LARGE SCALE GENOMIC DNA]</scope>
    <source>
        <strain evidence="12">JCM 9373</strain>
    </source>
</reference>
<dbReference type="EMBL" id="BAAAUT010000018">
    <property type="protein sequence ID" value="GAA3134312.1"/>
    <property type="molecule type" value="Genomic_DNA"/>
</dbReference>
<feature type="transmembrane region" description="Helical" evidence="8">
    <location>
        <begin position="369"/>
        <end position="389"/>
    </location>
</feature>
<dbReference type="Pfam" id="PF12821">
    <property type="entry name" value="ThrE_2"/>
    <property type="match status" value="1"/>
</dbReference>